<accession>A0ACB0KKP1</accession>
<organism evidence="1 2">
    <name type="scientific">Trifolium pratense</name>
    <name type="common">Red clover</name>
    <dbReference type="NCBI Taxonomy" id="57577"/>
    <lineage>
        <taxon>Eukaryota</taxon>
        <taxon>Viridiplantae</taxon>
        <taxon>Streptophyta</taxon>
        <taxon>Embryophyta</taxon>
        <taxon>Tracheophyta</taxon>
        <taxon>Spermatophyta</taxon>
        <taxon>Magnoliopsida</taxon>
        <taxon>eudicotyledons</taxon>
        <taxon>Gunneridae</taxon>
        <taxon>Pentapetalae</taxon>
        <taxon>rosids</taxon>
        <taxon>fabids</taxon>
        <taxon>Fabales</taxon>
        <taxon>Fabaceae</taxon>
        <taxon>Papilionoideae</taxon>
        <taxon>50 kb inversion clade</taxon>
        <taxon>NPAAA clade</taxon>
        <taxon>Hologalegina</taxon>
        <taxon>IRL clade</taxon>
        <taxon>Trifolieae</taxon>
        <taxon>Trifolium</taxon>
    </lineage>
</organism>
<evidence type="ECO:0000313" key="2">
    <source>
        <dbReference type="Proteomes" id="UP001177021"/>
    </source>
</evidence>
<gene>
    <name evidence="1" type="ORF">MILVUS5_LOCUS22813</name>
</gene>
<evidence type="ECO:0000313" key="1">
    <source>
        <dbReference type="EMBL" id="CAJ2655967.1"/>
    </source>
</evidence>
<comment type="caution">
    <text evidence="1">The sequence shown here is derived from an EMBL/GenBank/DDBJ whole genome shotgun (WGS) entry which is preliminary data.</text>
</comment>
<protein>
    <submittedName>
        <fullName evidence="1">Uncharacterized protein</fullName>
    </submittedName>
</protein>
<dbReference type="Proteomes" id="UP001177021">
    <property type="component" value="Unassembled WGS sequence"/>
</dbReference>
<name>A0ACB0KKP1_TRIPR</name>
<sequence length="458" mass="51239">MAYAHPQKETKTIPLKVVVKVNVDTYSKKVVFVEATKDFVDTLFSFLSLPLGTIVRLLATTKNINYQHQLPESSPFLENIKNLYQSVQNITSNDVWNNPACKQILLRPRNPCESMCNELFLNIDDTESTSKFYVCSFCDKFTTFENLNCTCGNPPDRQPRKLDSDGQGNNEQNGIFVRESGPMFLVSDDLKIVPSSLLTSTKMVIESKISNLIQLKEVTCNIGEQEILNLLKYALTSHEPLTNTILARSSRNKCNSPNISASTVRLMRSIGDSRSKMDIKVLQSKSQKKIIIAEAGGDFVDFIFSFLTMPLGSIVKPVGANSFAGCVGNLYKSVENLDPTSVLLNPGIAPQFSCPNQPLNIPHAIPPCNVYYYGTETRKRMRDHHYNNTEKEKIQEVIFKSCESVFYRRNVTALDPKVGNVGFVKRATLYGVGDDLKVTPLAANSVVSYLKELKLPLY</sequence>
<dbReference type="EMBL" id="CASHSV030000206">
    <property type="protein sequence ID" value="CAJ2655967.1"/>
    <property type="molecule type" value="Genomic_DNA"/>
</dbReference>
<feature type="non-terminal residue" evidence="1">
    <location>
        <position position="1"/>
    </location>
</feature>
<keyword evidence="2" id="KW-1185">Reference proteome</keyword>
<feature type="non-terminal residue" evidence="1">
    <location>
        <position position="458"/>
    </location>
</feature>
<proteinExistence type="predicted"/>
<reference evidence="1" key="1">
    <citation type="submission" date="2023-10" db="EMBL/GenBank/DDBJ databases">
        <authorList>
            <person name="Rodriguez Cubillos JULIANA M."/>
            <person name="De Vega J."/>
        </authorList>
    </citation>
    <scope>NUCLEOTIDE SEQUENCE</scope>
</reference>